<feature type="transmembrane region" description="Helical" evidence="7">
    <location>
        <begin position="84"/>
        <end position="103"/>
    </location>
</feature>
<dbReference type="Proteomes" id="UP001524473">
    <property type="component" value="Unassembled WGS sequence"/>
</dbReference>
<gene>
    <name evidence="9" type="ORF">NE695_06600</name>
</gene>
<dbReference type="PANTHER" id="PTHR43744:SF8">
    <property type="entry name" value="SN-GLYCEROL-3-PHOSPHATE TRANSPORT SYSTEM PERMEASE PROTEIN UGPE"/>
    <property type="match status" value="1"/>
</dbReference>
<evidence type="ECO:0000259" key="8">
    <source>
        <dbReference type="PROSITE" id="PS50928"/>
    </source>
</evidence>
<keyword evidence="6 7" id="KW-0472">Membrane</keyword>
<keyword evidence="5 7" id="KW-1133">Transmembrane helix</keyword>
<feature type="transmembrane region" description="Helical" evidence="7">
    <location>
        <begin position="240"/>
        <end position="262"/>
    </location>
</feature>
<comment type="subcellular location">
    <subcellularLocation>
        <location evidence="1 7">Cell membrane</location>
        <topology evidence="1 7">Multi-pass membrane protein</topology>
    </subcellularLocation>
</comment>
<evidence type="ECO:0000313" key="10">
    <source>
        <dbReference type="Proteomes" id="UP001524473"/>
    </source>
</evidence>
<dbReference type="PANTHER" id="PTHR43744">
    <property type="entry name" value="ABC TRANSPORTER PERMEASE PROTEIN MG189-RELATED-RELATED"/>
    <property type="match status" value="1"/>
</dbReference>
<dbReference type="CDD" id="cd06261">
    <property type="entry name" value="TM_PBP2"/>
    <property type="match status" value="1"/>
</dbReference>
<name>A0ABT1RY20_9FIRM</name>
<dbReference type="InterPro" id="IPR035906">
    <property type="entry name" value="MetI-like_sf"/>
</dbReference>
<comment type="similarity">
    <text evidence="7">Belongs to the binding-protein-dependent transport system permease family.</text>
</comment>
<organism evidence="9 10">
    <name type="scientific">Neglectibacter timonensis</name>
    <dbReference type="NCBI Taxonomy" id="1776382"/>
    <lineage>
        <taxon>Bacteria</taxon>
        <taxon>Bacillati</taxon>
        <taxon>Bacillota</taxon>
        <taxon>Clostridia</taxon>
        <taxon>Eubacteriales</taxon>
        <taxon>Oscillospiraceae</taxon>
        <taxon>Neglectibacter</taxon>
    </lineage>
</organism>
<sequence length="279" mass="30991">MRWKLALLVLLPLAFMVCSPVLFLLTGSLMDPGELSQYLSPILSQGKGYVAWRLVPQSPSLRSYVELLLDSPEFFAMFWNSVRITALILVGQLLVGAPAAWGFARFQFRFRKTLFTLYLILMLMPFQVTMLSSFLVLDSIHLINTQWSVILPAVFSTFPVFLMYRFFRSIPEAILESAKLDTGSAFQIFLNIGLPLGSAGIVSALVLGFLENWNLIEQPLAFLKDKTLWPLSLYLPNIDLAKAGVAFTGSVVTLLPALLVFLSGQDYLEQGITAAAIKG</sequence>
<feature type="transmembrane region" description="Helical" evidence="7">
    <location>
        <begin position="188"/>
        <end position="210"/>
    </location>
</feature>
<feature type="transmembrane region" description="Helical" evidence="7">
    <location>
        <begin position="149"/>
        <end position="167"/>
    </location>
</feature>
<evidence type="ECO:0000256" key="5">
    <source>
        <dbReference type="ARBA" id="ARBA00022989"/>
    </source>
</evidence>
<protein>
    <submittedName>
        <fullName evidence="9">Carbohydrate ABC transporter permease</fullName>
    </submittedName>
</protein>
<dbReference type="EMBL" id="JANFZH010000011">
    <property type="protein sequence ID" value="MCQ4839586.1"/>
    <property type="molecule type" value="Genomic_DNA"/>
</dbReference>
<evidence type="ECO:0000256" key="6">
    <source>
        <dbReference type="ARBA" id="ARBA00023136"/>
    </source>
</evidence>
<evidence type="ECO:0000256" key="3">
    <source>
        <dbReference type="ARBA" id="ARBA00022475"/>
    </source>
</evidence>
<dbReference type="RefSeq" id="WP_256191716.1">
    <property type="nucleotide sequence ID" value="NZ_CATZHN010000054.1"/>
</dbReference>
<dbReference type="SUPFAM" id="SSF161098">
    <property type="entry name" value="MetI-like"/>
    <property type="match status" value="1"/>
</dbReference>
<feature type="domain" description="ABC transmembrane type-1" evidence="8">
    <location>
        <begin position="78"/>
        <end position="264"/>
    </location>
</feature>
<evidence type="ECO:0000256" key="4">
    <source>
        <dbReference type="ARBA" id="ARBA00022692"/>
    </source>
</evidence>
<accession>A0ABT1RY20</accession>
<proteinExistence type="inferred from homology"/>
<dbReference type="InterPro" id="IPR000515">
    <property type="entry name" value="MetI-like"/>
</dbReference>
<reference evidence="9 10" key="1">
    <citation type="submission" date="2022-06" db="EMBL/GenBank/DDBJ databases">
        <title>Isolation of gut microbiota from human fecal samples.</title>
        <authorList>
            <person name="Pamer E.G."/>
            <person name="Barat B."/>
            <person name="Waligurski E."/>
            <person name="Medina S."/>
            <person name="Paddock L."/>
            <person name="Mostad J."/>
        </authorList>
    </citation>
    <scope>NUCLEOTIDE SEQUENCE [LARGE SCALE GENOMIC DNA]</scope>
    <source>
        <strain evidence="9 10">DFI.9.73</strain>
    </source>
</reference>
<evidence type="ECO:0000313" key="9">
    <source>
        <dbReference type="EMBL" id="MCQ4839586.1"/>
    </source>
</evidence>
<keyword evidence="2 7" id="KW-0813">Transport</keyword>
<dbReference type="PROSITE" id="PS50928">
    <property type="entry name" value="ABC_TM1"/>
    <property type="match status" value="1"/>
</dbReference>
<keyword evidence="4 7" id="KW-0812">Transmembrane</keyword>
<comment type="caution">
    <text evidence="9">The sequence shown here is derived from an EMBL/GenBank/DDBJ whole genome shotgun (WGS) entry which is preliminary data.</text>
</comment>
<evidence type="ECO:0000256" key="2">
    <source>
        <dbReference type="ARBA" id="ARBA00022448"/>
    </source>
</evidence>
<dbReference type="Pfam" id="PF00528">
    <property type="entry name" value="BPD_transp_1"/>
    <property type="match status" value="1"/>
</dbReference>
<dbReference type="Gene3D" id="1.10.3720.10">
    <property type="entry name" value="MetI-like"/>
    <property type="match status" value="1"/>
</dbReference>
<keyword evidence="3" id="KW-1003">Cell membrane</keyword>
<evidence type="ECO:0000256" key="7">
    <source>
        <dbReference type="RuleBase" id="RU363032"/>
    </source>
</evidence>
<feature type="transmembrane region" description="Helical" evidence="7">
    <location>
        <begin position="115"/>
        <end position="137"/>
    </location>
</feature>
<keyword evidence="10" id="KW-1185">Reference proteome</keyword>
<evidence type="ECO:0000256" key="1">
    <source>
        <dbReference type="ARBA" id="ARBA00004651"/>
    </source>
</evidence>